<evidence type="ECO:0000313" key="2">
    <source>
        <dbReference type="Proteomes" id="UP000749559"/>
    </source>
</evidence>
<sequence>MLIAKSNVKGGLPYAVFTKLFDALVSPITSMLHGAGIWGIRQYSEMNTVQNKAARYFLGVGRRAPNGSTKGDICWTSVFTKQRVEVTRLWCRLKNMATDRTPKHISKWSFRHHKSWENLTRKMLQDLDFTQLINNDTISRVKCHHNEVKEACIRADHVEWHNC</sequence>
<gene>
    <name evidence="1" type="ORF">OFUS_LOCUS4064</name>
</gene>
<name>A0A8S4N7G2_OWEFU</name>
<keyword evidence="2" id="KW-1185">Reference proteome</keyword>
<dbReference type="EMBL" id="CAIIXF020000002">
    <property type="protein sequence ID" value="CAH1776937.1"/>
    <property type="molecule type" value="Genomic_DNA"/>
</dbReference>
<comment type="caution">
    <text evidence="1">The sequence shown here is derived from an EMBL/GenBank/DDBJ whole genome shotgun (WGS) entry which is preliminary data.</text>
</comment>
<dbReference type="AlphaFoldDB" id="A0A8S4N7G2"/>
<protein>
    <submittedName>
        <fullName evidence="1">Uncharacterized protein</fullName>
    </submittedName>
</protein>
<proteinExistence type="predicted"/>
<evidence type="ECO:0000313" key="1">
    <source>
        <dbReference type="EMBL" id="CAH1776937.1"/>
    </source>
</evidence>
<dbReference type="Proteomes" id="UP000749559">
    <property type="component" value="Unassembled WGS sequence"/>
</dbReference>
<reference evidence="1" key="1">
    <citation type="submission" date="2022-03" db="EMBL/GenBank/DDBJ databases">
        <authorList>
            <person name="Martin C."/>
        </authorList>
    </citation>
    <scope>NUCLEOTIDE SEQUENCE</scope>
</reference>
<organism evidence="1 2">
    <name type="scientific">Owenia fusiformis</name>
    <name type="common">Polychaete worm</name>
    <dbReference type="NCBI Taxonomy" id="6347"/>
    <lineage>
        <taxon>Eukaryota</taxon>
        <taxon>Metazoa</taxon>
        <taxon>Spiralia</taxon>
        <taxon>Lophotrochozoa</taxon>
        <taxon>Annelida</taxon>
        <taxon>Polychaeta</taxon>
        <taxon>Sedentaria</taxon>
        <taxon>Canalipalpata</taxon>
        <taxon>Sabellida</taxon>
        <taxon>Oweniida</taxon>
        <taxon>Oweniidae</taxon>
        <taxon>Owenia</taxon>
    </lineage>
</organism>
<accession>A0A8S4N7G2</accession>
<dbReference type="OrthoDB" id="6116783at2759"/>